<gene>
    <name evidence="3" type="ORF">GFN93_14950</name>
</gene>
<evidence type="ECO:0000313" key="3">
    <source>
        <dbReference type="EMBL" id="MQX54549.1"/>
    </source>
</evidence>
<dbReference type="Pfam" id="PF03480">
    <property type="entry name" value="DctP"/>
    <property type="match status" value="1"/>
</dbReference>
<dbReference type="EMBL" id="WIRE01000002">
    <property type="protein sequence ID" value="MQX54549.1"/>
    <property type="molecule type" value="Genomic_DNA"/>
</dbReference>
<dbReference type="Proteomes" id="UP000469421">
    <property type="component" value="Unassembled WGS sequence"/>
</dbReference>
<dbReference type="PANTHER" id="PTHR33376:SF4">
    <property type="entry name" value="SIALIC ACID-BINDING PERIPLASMIC PROTEIN SIAP"/>
    <property type="match status" value="1"/>
</dbReference>
<name>A0A6N7LVP7_9GAMM</name>
<dbReference type="InterPro" id="IPR038404">
    <property type="entry name" value="TRAP_DctP_sf"/>
</dbReference>
<dbReference type="InterPro" id="IPR018389">
    <property type="entry name" value="DctP_fam"/>
</dbReference>
<evidence type="ECO:0000313" key="4">
    <source>
        <dbReference type="Proteomes" id="UP000469421"/>
    </source>
</evidence>
<reference evidence="3 4" key="1">
    <citation type="submission" date="2019-10" db="EMBL/GenBank/DDBJ databases">
        <title>Alcanivorax sp.PA15-N-34 draft genome sequence.</title>
        <authorList>
            <person name="Liao X."/>
            <person name="Shao Z."/>
        </authorList>
    </citation>
    <scope>NUCLEOTIDE SEQUENCE [LARGE SCALE GENOMIC DNA]</scope>
    <source>
        <strain evidence="3 4">PA15-N-34</strain>
    </source>
</reference>
<feature type="chain" id="PRO_5026872280" evidence="2">
    <location>
        <begin position="19"/>
        <end position="330"/>
    </location>
</feature>
<dbReference type="AlphaFoldDB" id="A0A6N7LVP7"/>
<proteinExistence type="predicted"/>
<feature type="signal peptide" evidence="2">
    <location>
        <begin position="1"/>
        <end position="18"/>
    </location>
</feature>
<accession>A0A6N7LVP7</accession>
<organism evidence="3 4">
    <name type="scientific">Alcanivorax sediminis</name>
    <dbReference type="NCBI Taxonomy" id="2663008"/>
    <lineage>
        <taxon>Bacteria</taxon>
        <taxon>Pseudomonadati</taxon>
        <taxon>Pseudomonadota</taxon>
        <taxon>Gammaproteobacteria</taxon>
        <taxon>Oceanospirillales</taxon>
        <taxon>Alcanivoracaceae</taxon>
        <taxon>Alcanivorax</taxon>
    </lineage>
</organism>
<evidence type="ECO:0000256" key="1">
    <source>
        <dbReference type="ARBA" id="ARBA00022729"/>
    </source>
</evidence>
<comment type="caution">
    <text evidence="3">The sequence shown here is derived from an EMBL/GenBank/DDBJ whole genome shotgun (WGS) entry which is preliminary data.</text>
</comment>
<keyword evidence="1 2" id="KW-0732">Signal</keyword>
<dbReference type="CDD" id="cd13670">
    <property type="entry name" value="PBP2_TRAP_Tp0957_like"/>
    <property type="match status" value="1"/>
</dbReference>
<dbReference type="GO" id="GO:0055085">
    <property type="term" value="P:transmembrane transport"/>
    <property type="evidence" value="ECO:0007669"/>
    <property type="project" value="InterPro"/>
</dbReference>
<keyword evidence="4" id="KW-1185">Reference proteome</keyword>
<dbReference type="Gene3D" id="3.40.190.170">
    <property type="entry name" value="Bacterial extracellular solute-binding protein, family 7"/>
    <property type="match status" value="1"/>
</dbReference>
<protein>
    <submittedName>
        <fullName evidence="3">C4-dicarboxylate ABC transporter</fullName>
    </submittedName>
</protein>
<dbReference type="NCBIfam" id="NF037995">
    <property type="entry name" value="TRAP_S1"/>
    <property type="match status" value="1"/>
</dbReference>
<dbReference type="RefSeq" id="WP_153502124.1">
    <property type="nucleotide sequence ID" value="NZ_WIRE01000002.1"/>
</dbReference>
<sequence>MLRLATVLVALLPLVASAATTTLKISTLYPDGTTIVAGLKDAGKQIAEKTEGRVKLKIYPGGVMGDDRAVERKIRIGQLHGQIAQGGAFASAYKDSQILNVPLAFNNYDEVDAVRAELDPEIQKGLEAGGWVSFGLIDGGFAYVMSENPVRSLDDLRDQKLWLPANDEASAKAAKAFELSPIMLNIGAVLTSLQTGAVNAFAAPPVAALTLQWYSRVKNVTDMPLLYTFGLLGIHKKYFDRLSPEDQQTVHEVLGATFAKLDADSRQENLSAFQAVQQQGLTVVKPTDEQFKEWKKYADRATAELVEEGEISQAMLDRLNSILAKQREGQ</sequence>
<dbReference type="PANTHER" id="PTHR33376">
    <property type="match status" value="1"/>
</dbReference>
<evidence type="ECO:0000256" key="2">
    <source>
        <dbReference type="SAM" id="SignalP"/>
    </source>
</evidence>